<gene>
    <name evidence="1" type="ORF">JKP88DRAFT_144585</name>
</gene>
<keyword evidence="2" id="KW-1185">Reference proteome</keyword>
<protein>
    <submittedName>
        <fullName evidence="1">Uncharacterized protein</fullName>
    </submittedName>
</protein>
<dbReference type="Proteomes" id="UP000664859">
    <property type="component" value="Unassembled WGS sequence"/>
</dbReference>
<evidence type="ECO:0000313" key="2">
    <source>
        <dbReference type="Proteomes" id="UP000664859"/>
    </source>
</evidence>
<name>A0A836C6Z4_9STRA</name>
<feature type="non-terminal residue" evidence="1">
    <location>
        <position position="72"/>
    </location>
</feature>
<accession>A0A836C6Z4</accession>
<feature type="non-terminal residue" evidence="1">
    <location>
        <position position="1"/>
    </location>
</feature>
<comment type="caution">
    <text evidence="1">The sequence shown here is derived from an EMBL/GenBank/DDBJ whole genome shotgun (WGS) entry which is preliminary data.</text>
</comment>
<sequence length="72" mass="7580">AHEHVRRAPIAAGDLITNSYCNSQTGSAAPTLERWADTAFSKDFICTCPQCSGPDATRGVKCAHCADGVVMP</sequence>
<proteinExistence type="predicted"/>
<organism evidence="1 2">
    <name type="scientific">Tribonema minus</name>
    <dbReference type="NCBI Taxonomy" id="303371"/>
    <lineage>
        <taxon>Eukaryota</taxon>
        <taxon>Sar</taxon>
        <taxon>Stramenopiles</taxon>
        <taxon>Ochrophyta</taxon>
        <taxon>PX clade</taxon>
        <taxon>Xanthophyceae</taxon>
        <taxon>Tribonematales</taxon>
        <taxon>Tribonemataceae</taxon>
        <taxon>Tribonema</taxon>
    </lineage>
</organism>
<dbReference type="AlphaFoldDB" id="A0A836C6Z4"/>
<reference evidence="1" key="1">
    <citation type="submission" date="2021-02" db="EMBL/GenBank/DDBJ databases">
        <title>First Annotated Genome of the Yellow-green Alga Tribonema minus.</title>
        <authorList>
            <person name="Mahan K.M."/>
        </authorList>
    </citation>
    <scope>NUCLEOTIDE SEQUENCE</scope>
    <source>
        <strain evidence="1">UTEX B ZZ1240</strain>
    </source>
</reference>
<evidence type="ECO:0000313" key="1">
    <source>
        <dbReference type="EMBL" id="KAG5175044.1"/>
    </source>
</evidence>
<dbReference type="OrthoDB" id="1028014at2759"/>
<dbReference type="EMBL" id="JAFCMP010000555">
    <property type="protein sequence ID" value="KAG5175044.1"/>
    <property type="molecule type" value="Genomic_DNA"/>
</dbReference>